<gene>
    <name evidence="4" type="ORF">ACFOGJ_08640</name>
</gene>
<dbReference type="PANTHER" id="PTHR30290:SF62">
    <property type="entry name" value="OLIGOPEPTIDE ABC TRANSPORTER, PERIPLASMIC OLIGOPEPTIDE-BINDING PROTEIN"/>
    <property type="match status" value="1"/>
</dbReference>
<evidence type="ECO:0000256" key="2">
    <source>
        <dbReference type="ARBA" id="ARBA00005695"/>
    </source>
</evidence>
<comment type="subcellular location">
    <subcellularLocation>
        <location evidence="1">Periplasm</location>
    </subcellularLocation>
</comment>
<dbReference type="PANTHER" id="PTHR30290">
    <property type="entry name" value="PERIPLASMIC BINDING COMPONENT OF ABC TRANSPORTER"/>
    <property type="match status" value="1"/>
</dbReference>
<dbReference type="RefSeq" id="WP_379899466.1">
    <property type="nucleotide sequence ID" value="NZ_JBHRTR010000020.1"/>
</dbReference>
<name>A0ABV7KY14_9PROT</name>
<dbReference type="EMBL" id="JBHRTR010000020">
    <property type="protein sequence ID" value="MFC3227293.1"/>
    <property type="molecule type" value="Genomic_DNA"/>
</dbReference>
<comment type="similarity">
    <text evidence="2">Belongs to the bacterial solute-binding protein 5 family.</text>
</comment>
<keyword evidence="5" id="KW-1185">Reference proteome</keyword>
<reference evidence="5" key="1">
    <citation type="journal article" date="2019" name="Int. J. Syst. Evol. Microbiol.">
        <title>The Global Catalogue of Microorganisms (GCM) 10K type strain sequencing project: providing services to taxonomists for standard genome sequencing and annotation.</title>
        <authorList>
            <consortium name="The Broad Institute Genomics Platform"/>
            <consortium name="The Broad Institute Genome Sequencing Center for Infectious Disease"/>
            <person name="Wu L."/>
            <person name="Ma J."/>
        </authorList>
    </citation>
    <scope>NUCLEOTIDE SEQUENCE [LARGE SCALE GENOMIC DNA]</scope>
    <source>
        <strain evidence="5">KCTC 42964</strain>
    </source>
</reference>
<dbReference type="Proteomes" id="UP001595528">
    <property type="component" value="Unassembled WGS sequence"/>
</dbReference>
<dbReference type="InterPro" id="IPR000914">
    <property type="entry name" value="SBP_5_dom"/>
</dbReference>
<dbReference type="CDD" id="cd08500">
    <property type="entry name" value="PBP2_NikA_DppA_OppA_like_4"/>
    <property type="match status" value="1"/>
</dbReference>
<dbReference type="SUPFAM" id="SSF53850">
    <property type="entry name" value="Periplasmic binding protein-like II"/>
    <property type="match status" value="1"/>
</dbReference>
<dbReference type="Gene3D" id="3.10.105.10">
    <property type="entry name" value="Dipeptide-binding Protein, Domain 3"/>
    <property type="match status" value="1"/>
</dbReference>
<feature type="domain" description="Solute-binding protein family 5" evidence="3">
    <location>
        <begin position="121"/>
        <end position="524"/>
    </location>
</feature>
<protein>
    <submittedName>
        <fullName evidence="4">ABC transporter substrate-binding protein</fullName>
    </submittedName>
</protein>
<comment type="caution">
    <text evidence="4">The sequence shown here is derived from an EMBL/GenBank/DDBJ whole genome shotgun (WGS) entry which is preliminary data.</text>
</comment>
<accession>A0ABV7KY14</accession>
<proteinExistence type="inferred from homology"/>
<dbReference type="Pfam" id="PF00496">
    <property type="entry name" value="SBP_bac_5"/>
    <property type="match status" value="1"/>
</dbReference>
<evidence type="ECO:0000313" key="5">
    <source>
        <dbReference type="Proteomes" id="UP001595528"/>
    </source>
</evidence>
<dbReference type="InterPro" id="IPR039424">
    <property type="entry name" value="SBP_5"/>
</dbReference>
<evidence type="ECO:0000256" key="1">
    <source>
        <dbReference type="ARBA" id="ARBA00004418"/>
    </source>
</evidence>
<organism evidence="4 5">
    <name type="scientific">Marinibaculum pumilum</name>
    <dbReference type="NCBI Taxonomy" id="1766165"/>
    <lineage>
        <taxon>Bacteria</taxon>
        <taxon>Pseudomonadati</taxon>
        <taxon>Pseudomonadota</taxon>
        <taxon>Alphaproteobacteria</taxon>
        <taxon>Rhodospirillales</taxon>
        <taxon>Rhodospirillaceae</taxon>
        <taxon>Marinibaculum</taxon>
    </lineage>
</organism>
<evidence type="ECO:0000259" key="3">
    <source>
        <dbReference type="Pfam" id="PF00496"/>
    </source>
</evidence>
<dbReference type="Gene3D" id="3.40.190.10">
    <property type="entry name" value="Periplasmic binding protein-like II"/>
    <property type="match status" value="1"/>
</dbReference>
<evidence type="ECO:0000313" key="4">
    <source>
        <dbReference type="EMBL" id="MFC3227293.1"/>
    </source>
</evidence>
<sequence>MFHPAATSGATPGARRGSVAALLLFGLAATVLLAGGRDGAAAERQLQEAPALAEMVAKGELPPVADRVPQPPMVVDLEASGQTVGKPGGTLHTLIGRARDVRLLVVYGYARLVGYDSQFNIRPDILESLEISDGGRTFTMTLRAGHKWSDGEPFTAEDFRYWWEDVATEEELSPTGPPIELVIDGERPKVTFPDDRTVVYSWSQPNPYFIPRLAGTSPLYIYRPAHYLKQFHKTYAEAADIERMVEEQNVRNWAALHNAVDNLYAFDNPALPTLQPWMNTTEPPSLRFVAVRNPYFHRVDPDGMQLPYIDEVIMNTAAAPLIPAKTAAGESDLQARNIAFSNYTFLRENEERSGYHTYLWRTAKGSHFALFPNLNATDDVWRKYLRDVRFRRALSMAIDRMAINQTLFFGLAVESNNTVLPGSPLHRDEYQNAWTERDIEKANALLDEIGLTERNGDGIRLFPENGQPVEIIVETAGEDTEQTDILELIREDWQKIGVKLFTKPSQRSVLRNRVFSGDAVMSVWTGLEMGVPTFEMSPAELAPTDQYSLQWPKWGQYHQTKGAAGEAPDMPVPKQLYQLHKDWLHAQDPAEKKRIWHEMLSLYTDQVFTIGVVAGVPQPVVVSRKLHNVPEEAIYNWDPGAFFGIYGPDSFWFDQ</sequence>